<evidence type="ECO:0000313" key="1">
    <source>
        <dbReference type="EMBL" id="MFA9194435.1"/>
    </source>
</evidence>
<dbReference type="EMBL" id="JBCFQK010000010">
    <property type="protein sequence ID" value="MFA9194435.1"/>
    <property type="molecule type" value="Genomic_DNA"/>
</dbReference>
<dbReference type="RefSeq" id="WP_373391536.1">
    <property type="nucleotide sequence ID" value="NZ_JBCFQJ010000012.1"/>
</dbReference>
<gene>
    <name evidence="1" type="ORF">AAGV33_08450</name>
</gene>
<sequence>MFLTSKRLEERAEGLETLRKIYSEKDKSLIVHYSCESFVTNHGKTPRVTSICIRFLESAQTKSFSIHLQAQFDKMDFNNLTDQDYDKLEKKVLSDFYEFAENHKKYNWIHWNMRNSNFGFEAISNRYKILDGKPFIIDEDRRYDFPRILTKIYTHKYEEDNPDGRLLNLANRNSIDTRDALKGKDEALAFDNKQYLELHKSTLRKLDIIDYIIERTYKNQLIVIAKKKDIYGYTIPGIIEIVKNNWILLGIWTILIYILGAASEPIFQRLFGTAS</sequence>
<name>A0ABV4TM42_9FLAO</name>
<proteinExistence type="predicted"/>
<accession>A0ABV4TM42</accession>
<evidence type="ECO:0000313" key="2">
    <source>
        <dbReference type="Proteomes" id="UP001574170"/>
    </source>
</evidence>
<comment type="caution">
    <text evidence="1">The sequence shown here is derived from an EMBL/GenBank/DDBJ whole genome shotgun (WGS) entry which is preliminary data.</text>
</comment>
<protein>
    <submittedName>
        <fullName evidence="1">Uncharacterized protein</fullName>
    </submittedName>
</protein>
<keyword evidence="2" id="KW-1185">Reference proteome</keyword>
<dbReference type="Proteomes" id="UP001574170">
    <property type="component" value="Unassembled WGS sequence"/>
</dbReference>
<organism evidence="1 2">
    <name type="scientific">Flavobacterium magnesitis</name>
    <dbReference type="NCBI Taxonomy" id="3138077"/>
    <lineage>
        <taxon>Bacteria</taxon>
        <taxon>Pseudomonadati</taxon>
        <taxon>Bacteroidota</taxon>
        <taxon>Flavobacteriia</taxon>
        <taxon>Flavobacteriales</taxon>
        <taxon>Flavobacteriaceae</taxon>
        <taxon>Flavobacterium</taxon>
    </lineage>
</organism>
<reference evidence="1 2" key="1">
    <citation type="submission" date="2024-04" db="EMBL/GenBank/DDBJ databases">
        <title>New Clade of Flavobacterium.</title>
        <authorList>
            <person name="Matos L."/>
            <person name="Proenca D.N."/>
            <person name="Fransisco R.M."/>
            <person name="Chung A.P."/>
            <person name="Maccario L."/>
            <person name="Sorensen S.J."/>
            <person name="Morais P.V."/>
        </authorList>
    </citation>
    <scope>NUCLEOTIDE SEQUENCE [LARGE SCALE GENOMIC DNA]</scope>
    <source>
        <strain evidence="1 2">FBOR7N2.3</strain>
    </source>
</reference>